<gene>
    <name evidence="2" type="ORF">N805_03690</name>
</gene>
<keyword evidence="2" id="KW-0449">Lipoprotein</keyword>
<dbReference type="PANTHER" id="PTHR39600:SF1">
    <property type="entry name" value="PEPTIDASE INHIBITOR I78 FAMILY PROTEIN"/>
    <property type="match status" value="1"/>
</dbReference>
<evidence type="ECO:0000313" key="3">
    <source>
        <dbReference type="Proteomes" id="UP000033260"/>
    </source>
</evidence>
<organism evidence="2 3">
    <name type="scientific">Pseudomonas putida S13.1.2</name>
    <dbReference type="NCBI Taxonomy" id="1384061"/>
    <lineage>
        <taxon>Bacteria</taxon>
        <taxon>Pseudomonadati</taxon>
        <taxon>Pseudomonadota</taxon>
        <taxon>Gammaproteobacteria</taxon>
        <taxon>Pseudomonadales</taxon>
        <taxon>Pseudomonadaceae</taxon>
        <taxon>Pseudomonas</taxon>
    </lineage>
</organism>
<protein>
    <submittedName>
        <fullName evidence="2">Lipoprotein</fullName>
    </submittedName>
</protein>
<dbReference type="EMBL" id="CP010979">
    <property type="protein sequence ID" value="AJQ46371.1"/>
    <property type="molecule type" value="Genomic_DNA"/>
</dbReference>
<dbReference type="RefSeq" id="WP_019471870.1">
    <property type="nucleotide sequence ID" value="NZ_CP010979.1"/>
</dbReference>
<accession>A0AAU8RT46</accession>
<name>A0AAU8RT46_PSEPU</name>
<dbReference type="PROSITE" id="PS51257">
    <property type="entry name" value="PROKAR_LIPOPROTEIN"/>
    <property type="match status" value="1"/>
</dbReference>
<evidence type="ECO:0000313" key="2">
    <source>
        <dbReference type="EMBL" id="AJQ46371.1"/>
    </source>
</evidence>
<keyword evidence="1" id="KW-0732">Signal</keyword>
<dbReference type="AlphaFoldDB" id="A0AAU8RT46"/>
<evidence type="ECO:0000256" key="1">
    <source>
        <dbReference type="SAM" id="SignalP"/>
    </source>
</evidence>
<dbReference type="PANTHER" id="PTHR39600">
    <property type="entry name" value="PEPTIDASE INHIBITOR I78 FAMILY PROTEIN"/>
    <property type="match status" value="1"/>
</dbReference>
<dbReference type="Gene3D" id="3.30.10.10">
    <property type="entry name" value="Trypsin Inhibitor V, subunit A"/>
    <property type="match status" value="1"/>
</dbReference>
<feature type="chain" id="PRO_5043840615" evidence="1">
    <location>
        <begin position="27"/>
        <end position="109"/>
    </location>
</feature>
<feature type="signal peptide" evidence="1">
    <location>
        <begin position="1"/>
        <end position="26"/>
    </location>
</feature>
<dbReference type="Pfam" id="PF11720">
    <property type="entry name" value="Inhibitor_I78"/>
    <property type="match status" value="1"/>
</dbReference>
<sequence length="109" mass="11067">MFRTRAYLATLAVAAVLAGCSTGGNAGGNAGGDAPAASAGNDGRCEASGADFAIGKPASAELLEQARKASGSQMARILTPHDVVTLEYRSERLNLNVDEQGKVTRVNCG</sequence>
<reference evidence="2 3" key="1">
    <citation type="submission" date="2015-02" db="EMBL/GenBank/DDBJ databases">
        <title>Complete Genome Sequencing of Pseudomonas putida S13.1.2.</title>
        <authorList>
            <person name="Chong T.M."/>
            <person name="Chan K.G."/>
            <person name="Dessaux Y."/>
        </authorList>
    </citation>
    <scope>NUCLEOTIDE SEQUENCE [LARGE SCALE GENOMIC DNA]</scope>
    <source>
        <strain evidence="2 3">S13.1.2</strain>
    </source>
</reference>
<dbReference type="InterPro" id="IPR021719">
    <property type="entry name" value="Prot_inh_I78"/>
</dbReference>
<dbReference type="Proteomes" id="UP000033260">
    <property type="component" value="Chromosome"/>
</dbReference>
<proteinExistence type="predicted"/>